<gene>
    <name evidence="15" type="ORF">COCSUDRAFT_30586</name>
</gene>
<dbReference type="GeneID" id="17038604"/>
<dbReference type="PROSITE" id="PS51189">
    <property type="entry name" value="FAT"/>
    <property type="match status" value="1"/>
</dbReference>
<comment type="similarity">
    <text evidence="1 10">Belongs to the PI3/PI4-kinase family.</text>
</comment>
<dbReference type="PROSITE" id="PS00916">
    <property type="entry name" value="PI3_4_KINASE_2"/>
    <property type="match status" value="1"/>
</dbReference>
<dbReference type="Pfam" id="PF08771">
    <property type="entry name" value="FRB_dom"/>
    <property type="match status" value="1"/>
</dbReference>
<dbReference type="SUPFAM" id="SSF47212">
    <property type="entry name" value="FKBP12-rapamycin-binding domain of FKBP-rapamycin-associated protein (FRAP)"/>
    <property type="match status" value="1"/>
</dbReference>
<dbReference type="STRING" id="574566.I0YPN5"/>
<dbReference type="EMBL" id="AGSI01000015">
    <property type="protein sequence ID" value="EIE20354.1"/>
    <property type="molecule type" value="Genomic_DNA"/>
</dbReference>
<dbReference type="InterPro" id="IPR011009">
    <property type="entry name" value="Kinase-like_dom_sf"/>
</dbReference>
<evidence type="ECO:0000256" key="10">
    <source>
        <dbReference type="RuleBase" id="RU364109"/>
    </source>
</evidence>
<feature type="domain" description="FATC" evidence="14">
    <location>
        <begin position="2459"/>
        <end position="2491"/>
    </location>
</feature>
<dbReference type="Gene3D" id="1.25.10.10">
    <property type="entry name" value="Leucine-rich Repeat Variant"/>
    <property type="match status" value="5"/>
</dbReference>
<dbReference type="eggNOG" id="KOG0891">
    <property type="taxonomic scope" value="Eukaryota"/>
</dbReference>
<dbReference type="Pfam" id="PF11865">
    <property type="entry name" value="mTOR_dom"/>
    <property type="match status" value="1"/>
</dbReference>
<proteinExistence type="inferred from homology"/>
<dbReference type="SMART" id="SM00146">
    <property type="entry name" value="PI3Kc"/>
    <property type="match status" value="1"/>
</dbReference>
<dbReference type="Pfam" id="PF02260">
    <property type="entry name" value="FATC"/>
    <property type="match status" value="1"/>
</dbReference>
<sequence length="2491" mass="275854">MGSTGVVAGMLERRREAEHHLQDYVEAEARDLSGEPFTRFMNQIYKRIYALISRCASLNERLGGVLAIDELIDVKLLGEDAAKTSYFASYLREVFQPSTDPMTMEVAASTLGHLVKSGGALTADIVDMHHAQVRRSIEWLGDRGEARRYAAALILRELAENAPAVFNVHVRAFIDAIWSGLRDAKLLVREASVAALRACLVLVEKRETRYRVQWYYRLFEETQRGLTRYPNSVDHIHGSLLALGELLRHTGEFMLARYREVVEIVLHFRESKEKLIRRAVISLIPRLAAFAPERFAATYLSTCTDYLINVVKTPNKRGPGFVAIGDMALALASAGCAARMEPVLPRLAEQLREAIAAPRSRRGVNCPEALQCVGVLAEALRGAWKPYATALIEPMILMGLSPTLVLALQELVAALPELLGHIQGQLLDLLSLVLARRLYREGLPQLHLNALHQAVAHGELQGAALTRLALQTLVSFDFGSARLLDFVRDDVTPYLDEADVSVRRAAAAAAAAVLHRTASAAPGSRAAIHPQAHTLAVEAVVSRLLMAACADTSVSVRRTVLQSVQAPSPLDTYLAQADSLRALFVALNDESGAVRALAVGVAGRLASLNPAYIMPALRKHLMQLLSDMELSPDSKQREGSAHLLGRLINACPRLVLPYVSPILKALVAKLRLAPHLQLTAAGPSGATTKATLLARVAGPGLRVHIGEVLPLIIEAIQDTSGGNKRLVAVSTLGQVVESTGLVMSPYLEYPQLLGVLLRMLNEGEGSQHVRREVLKVLGIIGALDPHTHKLNQADLQGEGKLEREGVRPQRQLGPDGVLPGETLGALSFGFMMREEFAHAGAMGGDELTGDLLSSTGLVTSSEEYYPTVAINALMRTLRDPAMSSHHPQVVRSLFYIFQALQLQAVPYLPKVMSVLLGVLRNADEALSEFLVQQVTALVALMKAHMRKWLPDILQLIADFWSPTSPLLPHLLRLLSELAVALRDDIRAYLPGLLPKFVALFGEAERGGGYELVRPALACLEALGTALEDHLALLLPALVRLIHPSVAGTPLEIRRAALHSMRRLLPRMPLAGSSAAVLHPLLRVLDGSVEELRRDAADTICSVAIALGPDFALFVPTISRAMARHKMVHEKFARLAERVTLQEPPCMSEADDWESNNRWIDDLVPAADATSSLPALPDAASESKLPVNEAGLRRAWESSQRSTKEDWAEWMRHFSVELLKESPSPALRATHSLAQVQPAMARDLFPAGFVSCWAELEEGMQEALVRSLEAALASPSIPKDIVTTLLNLAEFMEHDEKSLPLDTRTLGALAEKCHAFAKALHYKEVEFAQTPETAVESLISINNQLRQPEAAIGILAVAQNDLHMELKESWYEKLNRWEEALEAYERKYQNTAGTPAYVDAALGRLRRDTFPSCDVGKMILCLGALAEWERLSEACRFEWRQLEPHLRPRMAYLGANAAWHMGQWDEMSTYVAALESEEGPELSTGSFMSAVLNVRHGNYAAAKSCIERSRELLGQELAALVGESYERAYQNMVRVQQLTELEETIDYSLALTLAQGDEVAAEARRALTRQMWRERLNGVQRNHEVWQSLLSVRSLVLPMHEDTHTWLKFASLCRKSGRPKQAYRTLRSLLGYDPTAIPAGQSGYGAGSGAPDLMFGFLKHLWATHSRHDALHRMEDLEHEVTVSPLPTAEEAAVAAQSIVVGGRTGPAMAILFATPAGRMAGGYRASLVARVHLRLGMWRWSISEASKEVTEDVIEAVKSNLHIAIQAAPDWAKAWHNWGLFNVNAMDHYSRSDVATANRHVAPAVAAFFKSVSLSQASGGEGSRGSNLQDILRLLTLWFTHGAAPDVEKALEEGFGHVSIDTWLVVIPQVIARIHDQQVVVRRLICSLLICIGRHHPQALMYPLLVASKSQSGNRRSAATSIIDNVRQHSATLVEQAQLVSTELIRMAILWHEMWHEALEEASRQYFGESNVEAMLATLMPLHEMMAQQGPTTLKEIAFVQAYGRELAEAYEWCQKYRMSRREAELHQAWDLYYHVFKRINKQLPSLTVLELQYVAPALVRAQGLELAVPGTYIAGEPVVTIAAFAPQLHVITSKQRPRKLTIHGSDGAEYMFLLKGHEDLRQDERVMQLFGLVNTMLAHDRTTAERDLSIARYAVIPLSPNSGLIGWVPNTDTLHALIREYRDARKIPLNVEHRLMLGMAPDYDHLTVIQKVEVFEHALDSTSGEDLHKVLWLKSRSSEVWLERRTHYTRSTAVMSMVGYLLGLGDRHPSNLMLDRYSGKLLHIDFGDCFEASMNREKFPERVPFRLTRMMVKAMEVSGVEGNFRSTCESVMRVLRSNKDSVMAMLEAFVYDPLINWRLVKTGEGETDNALAAMNSEMLPSNVTFTGKLEDVGSAEMPSPPRRETREREMLTAYGQLGDAVEVINERAVAVMKRMSDKLTGRDFVQTLLQEGLPGSTESDSIQSQVQRLIVQAYSHENLCQSYIGWCPFW</sequence>
<dbReference type="FunFam" id="1.10.1070.11:FF:000029">
    <property type="entry name" value="Serine/threonine-protein kinase TOR"/>
    <property type="match status" value="1"/>
</dbReference>
<evidence type="ECO:0000256" key="3">
    <source>
        <dbReference type="ARBA" id="ARBA00022679"/>
    </source>
</evidence>
<evidence type="ECO:0000256" key="2">
    <source>
        <dbReference type="ARBA" id="ARBA00022527"/>
    </source>
</evidence>
<dbReference type="RefSeq" id="XP_005644898.1">
    <property type="nucleotide sequence ID" value="XM_005644841.1"/>
</dbReference>
<dbReference type="FunFam" id="3.30.1010.10:FF:000006">
    <property type="entry name" value="Serine/threonine-protein kinase TOR"/>
    <property type="match status" value="1"/>
</dbReference>
<dbReference type="SMART" id="SM01346">
    <property type="entry name" value="DUF3385"/>
    <property type="match status" value="1"/>
</dbReference>
<comment type="catalytic activity">
    <reaction evidence="8 10">
        <text>L-threonyl-[protein] + ATP = O-phospho-L-threonyl-[protein] + ADP + H(+)</text>
        <dbReference type="Rhea" id="RHEA:46608"/>
        <dbReference type="Rhea" id="RHEA-COMP:11060"/>
        <dbReference type="Rhea" id="RHEA-COMP:11605"/>
        <dbReference type="ChEBI" id="CHEBI:15378"/>
        <dbReference type="ChEBI" id="CHEBI:30013"/>
        <dbReference type="ChEBI" id="CHEBI:30616"/>
        <dbReference type="ChEBI" id="CHEBI:61977"/>
        <dbReference type="ChEBI" id="CHEBI:456216"/>
        <dbReference type="EC" id="2.7.11.1"/>
    </reaction>
</comment>
<dbReference type="SMART" id="SM01345">
    <property type="entry name" value="Rapamycin_bind"/>
    <property type="match status" value="1"/>
</dbReference>
<dbReference type="InterPro" id="IPR050517">
    <property type="entry name" value="DDR_Repair_Kinase"/>
</dbReference>
<dbReference type="InterPro" id="IPR011989">
    <property type="entry name" value="ARM-like"/>
</dbReference>
<evidence type="ECO:0000259" key="12">
    <source>
        <dbReference type="PROSITE" id="PS50290"/>
    </source>
</evidence>
<dbReference type="PANTHER" id="PTHR11139:SF9">
    <property type="entry name" value="SERINE_THREONINE-PROTEIN KINASE MTOR"/>
    <property type="match status" value="1"/>
</dbReference>
<dbReference type="InterPro" id="IPR003152">
    <property type="entry name" value="FATC_dom"/>
</dbReference>
<dbReference type="GO" id="GO:0031931">
    <property type="term" value="C:TORC1 complex"/>
    <property type="evidence" value="ECO:0007669"/>
    <property type="project" value="TreeGrafter"/>
</dbReference>
<evidence type="ECO:0000256" key="9">
    <source>
        <dbReference type="ARBA" id="ARBA00048679"/>
    </source>
</evidence>
<dbReference type="SMART" id="SM01343">
    <property type="entry name" value="FATC"/>
    <property type="match status" value="1"/>
</dbReference>
<evidence type="ECO:0000256" key="5">
    <source>
        <dbReference type="ARBA" id="ARBA00022741"/>
    </source>
</evidence>
<evidence type="ECO:0000256" key="11">
    <source>
        <dbReference type="SAM" id="Coils"/>
    </source>
</evidence>
<dbReference type="OrthoDB" id="381190at2759"/>
<dbReference type="Pfam" id="PF00454">
    <property type="entry name" value="PI3_PI4_kinase"/>
    <property type="match status" value="1"/>
</dbReference>
<keyword evidence="2 10" id="KW-0723">Serine/threonine-protein kinase</keyword>
<keyword evidence="5 10" id="KW-0547">Nucleotide-binding</keyword>
<dbReference type="Gene3D" id="1.10.1070.11">
    <property type="entry name" value="Phosphatidylinositol 3-/4-kinase, catalytic domain"/>
    <property type="match status" value="1"/>
</dbReference>
<dbReference type="GO" id="GO:0106310">
    <property type="term" value="F:protein serine kinase activity"/>
    <property type="evidence" value="ECO:0007669"/>
    <property type="project" value="RHEA"/>
</dbReference>
<keyword evidence="6 10" id="KW-0418">Kinase</keyword>
<organism evidence="15 16">
    <name type="scientific">Coccomyxa subellipsoidea (strain C-169)</name>
    <name type="common">Green microalga</name>
    <dbReference type="NCBI Taxonomy" id="574566"/>
    <lineage>
        <taxon>Eukaryota</taxon>
        <taxon>Viridiplantae</taxon>
        <taxon>Chlorophyta</taxon>
        <taxon>core chlorophytes</taxon>
        <taxon>Trebouxiophyceae</taxon>
        <taxon>Trebouxiophyceae incertae sedis</taxon>
        <taxon>Coccomyxaceae</taxon>
        <taxon>Coccomyxa</taxon>
        <taxon>Coccomyxa subellipsoidea</taxon>
    </lineage>
</organism>
<evidence type="ECO:0000313" key="16">
    <source>
        <dbReference type="Proteomes" id="UP000007264"/>
    </source>
</evidence>
<evidence type="ECO:0000259" key="14">
    <source>
        <dbReference type="PROSITE" id="PS51190"/>
    </source>
</evidence>
<keyword evidence="3 10" id="KW-0808">Transferase</keyword>
<evidence type="ECO:0000256" key="6">
    <source>
        <dbReference type="ARBA" id="ARBA00022777"/>
    </source>
</evidence>
<dbReference type="InterPro" id="IPR014009">
    <property type="entry name" value="PIK_FAT"/>
</dbReference>
<evidence type="ECO:0000313" key="15">
    <source>
        <dbReference type="EMBL" id="EIE20354.1"/>
    </source>
</evidence>
<dbReference type="InterPro" id="IPR026683">
    <property type="entry name" value="TOR_cat"/>
</dbReference>
<dbReference type="GO" id="GO:0005524">
    <property type="term" value="F:ATP binding"/>
    <property type="evidence" value="ECO:0007669"/>
    <property type="project" value="UniProtKB-KW"/>
</dbReference>
<feature type="domain" description="FAT" evidence="13">
    <location>
        <begin position="1304"/>
        <end position="1910"/>
    </location>
</feature>
<dbReference type="GO" id="GO:0044877">
    <property type="term" value="F:protein-containing complex binding"/>
    <property type="evidence" value="ECO:0007669"/>
    <property type="project" value="InterPro"/>
</dbReference>
<dbReference type="InterPro" id="IPR057564">
    <property type="entry name" value="HEAT_ATR"/>
</dbReference>
<keyword evidence="11" id="KW-0175">Coiled coil</keyword>
<dbReference type="PANTHER" id="PTHR11139">
    <property type="entry name" value="ATAXIA TELANGIECTASIA MUTATED ATM -RELATED"/>
    <property type="match status" value="1"/>
</dbReference>
<keyword evidence="7 10" id="KW-0067">ATP-binding</keyword>
<evidence type="ECO:0000256" key="1">
    <source>
        <dbReference type="ARBA" id="ARBA00011031"/>
    </source>
</evidence>
<dbReference type="EC" id="2.7.11.1" evidence="10"/>
<dbReference type="InterPro" id="IPR018936">
    <property type="entry name" value="PI3/4_kinase_CS"/>
</dbReference>
<comment type="catalytic activity">
    <reaction evidence="9">
        <text>L-seryl-[protein] + ATP = O-phospho-L-seryl-[protein] + ADP + H(+)</text>
        <dbReference type="Rhea" id="RHEA:17989"/>
        <dbReference type="Rhea" id="RHEA-COMP:9863"/>
        <dbReference type="Rhea" id="RHEA-COMP:11604"/>
        <dbReference type="ChEBI" id="CHEBI:15378"/>
        <dbReference type="ChEBI" id="CHEBI:29999"/>
        <dbReference type="ChEBI" id="CHEBI:30616"/>
        <dbReference type="ChEBI" id="CHEBI:83421"/>
        <dbReference type="ChEBI" id="CHEBI:456216"/>
        <dbReference type="EC" id="2.7.11.1"/>
    </reaction>
</comment>
<dbReference type="Gene3D" id="3.30.1010.10">
    <property type="entry name" value="Phosphatidylinositol 3-kinase Catalytic Subunit, Chain A, domain 4"/>
    <property type="match status" value="1"/>
</dbReference>
<evidence type="ECO:0000256" key="8">
    <source>
        <dbReference type="ARBA" id="ARBA00047899"/>
    </source>
</evidence>
<keyword evidence="4" id="KW-0677">Repeat</keyword>
<dbReference type="Pfam" id="PF02259">
    <property type="entry name" value="FAT"/>
    <property type="match status" value="1"/>
</dbReference>
<name>I0YPN5_COCSC</name>
<dbReference type="SUPFAM" id="SSF56112">
    <property type="entry name" value="Protein kinase-like (PK-like)"/>
    <property type="match status" value="1"/>
</dbReference>
<evidence type="ECO:0000259" key="13">
    <source>
        <dbReference type="PROSITE" id="PS51189"/>
    </source>
</evidence>
<dbReference type="InterPro" id="IPR003151">
    <property type="entry name" value="PIK-rel_kinase_FAT"/>
</dbReference>
<evidence type="ECO:0000256" key="7">
    <source>
        <dbReference type="ARBA" id="ARBA00022840"/>
    </source>
</evidence>
<protein>
    <recommendedName>
        <fullName evidence="10">Serine/threonine-protein kinase TOR</fullName>
        <ecNumber evidence="10">2.7.11.1</ecNumber>
    </recommendedName>
</protein>
<evidence type="ECO:0000256" key="4">
    <source>
        <dbReference type="ARBA" id="ARBA00022737"/>
    </source>
</evidence>
<dbReference type="Proteomes" id="UP000007264">
    <property type="component" value="Unassembled WGS sequence"/>
</dbReference>
<feature type="domain" description="PI3K/PI4K catalytic" evidence="12">
    <location>
        <begin position="2085"/>
        <end position="2405"/>
    </location>
</feature>
<dbReference type="KEGG" id="csl:COCSUDRAFT_30586"/>
<dbReference type="CDD" id="cd05169">
    <property type="entry name" value="PIKKc_TOR"/>
    <property type="match status" value="1"/>
</dbReference>
<dbReference type="GO" id="GO:0004674">
    <property type="term" value="F:protein serine/threonine kinase activity"/>
    <property type="evidence" value="ECO:0007669"/>
    <property type="project" value="UniProtKB-KW"/>
</dbReference>
<dbReference type="PROSITE" id="PS00915">
    <property type="entry name" value="PI3_4_KINASE_1"/>
    <property type="match status" value="1"/>
</dbReference>
<accession>I0YPN5</accession>
<reference evidence="15 16" key="1">
    <citation type="journal article" date="2012" name="Genome Biol.">
        <title>The genome of the polar eukaryotic microalga coccomyxa subellipsoidea reveals traits of cold adaptation.</title>
        <authorList>
            <person name="Blanc G."/>
            <person name="Agarkova I."/>
            <person name="Grimwood J."/>
            <person name="Kuo A."/>
            <person name="Brueggeman A."/>
            <person name="Dunigan D."/>
            <person name="Gurnon J."/>
            <person name="Ladunga I."/>
            <person name="Lindquist E."/>
            <person name="Lucas S."/>
            <person name="Pangilinan J."/>
            <person name="Proschold T."/>
            <person name="Salamov A."/>
            <person name="Schmutz J."/>
            <person name="Weeks D."/>
            <person name="Yamada T."/>
            <person name="Claverie J.M."/>
            <person name="Grigoriev I."/>
            <person name="Van Etten J."/>
            <person name="Lomsadze A."/>
            <person name="Borodovsky M."/>
        </authorList>
    </citation>
    <scope>NUCLEOTIDE SEQUENCE [LARGE SCALE GENOMIC DNA]</scope>
    <source>
        <strain evidence="15 16">C-169</strain>
    </source>
</reference>
<dbReference type="InterPro" id="IPR036940">
    <property type="entry name" value="PI3/4_kinase_cat_sf"/>
</dbReference>
<dbReference type="Gene3D" id="1.20.120.150">
    <property type="entry name" value="FKBP12-rapamycin binding domain"/>
    <property type="match status" value="1"/>
</dbReference>
<feature type="coiled-coil region" evidence="11">
    <location>
        <begin position="1366"/>
        <end position="1393"/>
    </location>
</feature>
<dbReference type="InterPro" id="IPR009076">
    <property type="entry name" value="FRB_dom"/>
</dbReference>
<dbReference type="GO" id="GO:0031929">
    <property type="term" value="P:TOR signaling"/>
    <property type="evidence" value="ECO:0007669"/>
    <property type="project" value="TreeGrafter"/>
</dbReference>
<comment type="caution">
    <text evidence="15">The sequence shown here is derived from an EMBL/GenBank/DDBJ whole genome shotgun (WGS) entry which is preliminary data.</text>
</comment>
<dbReference type="InterPro" id="IPR024585">
    <property type="entry name" value="mTOR_dom"/>
</dbReference>
<dbReference type="GO" id="GO:0016242">
    <property type="term" value="P:negative regulation of macroautophagy"/>
    <property type="evidence" value="ECO:0007669"/>
    <property type="project" value="TreeGrafter"/>
</dbReference>
<dbReference type="InterPro" id="IPR000403">
    <property type="entry name" value="PI3/4_kinase_cat_dom"/>
</dbReference>
<dbReference type="PROSITE" id="PS51190">
    <property type="entry name" value="FATC"/>
    <property type="match status" value="1"/>
</dbReference>
<dbReference type="GO" id="GO:0005737">
    <property type="term" value="C:cytoplasm"/>
    <property type="evidence" value="ECO:0007669"/>
    <property type="project" value="TreeGrafter"/>
</dbReference>
<dbReference type="InterPro" id="IPR016024">
    <property type="entry name" value="ARM-type_fold"/>
</dbReference>
<keyword evidence="16" id="KW-1185">Reference proteome</keyword>
<dbReference type="Pfam" id="PF23593">
    <property type="entry name" value="HEAT_ATR"/>
    <property type="match status" value="1"/>
</dbReference>
<dbReference type="GO" id="GO:0005634">
    <property type="term" value="C:nucleus"/>
    <property type="evidence" value="ECO:0007669"/>
    <property type="project" value="TreeGrafter"/>
</dbReference>
<dbReference type="GO" id="GO:0031932">
    <property type="term" value="C:TORC2 complex"/>
    <property type="evidence" value="ECO:0007669"/>
    <property type="project" value="TreeGrafter"/>
</dbReference>
<dbReference type="InterPro" id="IPR036738">
    <property type="entry name" value="FRB_sf"/>
</dbReference>
<dbReference type="PROSITE" id="PS50290">
    <property type="entry name" value="PI3_4_KINASE_3"/>
    <property type="match status" value="1"/>
</dbReference>
<dbReference type="SUPFAM" id="SSF48371">
    <property type="entry name" value="ARM repeat"/>
    <property type="match status" value="1"/>
</dbReference>
<dbReference type="FunFam" id="1.20.120.150:FF:000001">
    <property type="entry name" value="Serine/threonine-protein kinase TOR"/>
    <property type="match status" value="1"/>
</dbReference>